<reference evidence="3 4" key="1">
    <citation type="submission" date="2017-03" db="EMBL/GenBank/DDBJ databases">
        <title>Complete Genome Sequence of a natural compounds producer, Streptomyces violaceus S21.</title>
        <authorList>
            <person name="Zhong C."/>
            <person name="Zhao Z."/>
            <person name="Fu J."/>
            <person name="Zong G."/>
            <person name="Qin R."/>
            <person name="Cao G."/>
        </authorList>
    </citation>
    <scope>NUCLEOTIDE SEQUENCE [LARGE SCALE GENOMIC DNA]</scope>
    <source>
        <strain evidence="3 4">S21</strain>
    </source>
</reference>
<sequence length="109" mass="11641">MIDIAIGMVMVTEGCSQDEAWLILVNSSQRTNTKLRTLASRLTETSATSLSPDHHPSAPGISARDDVIAEDSMTTLEDPASSHFSAHEPVAAADNSRHSITEDSRPLPA</sequence>
<feature type="domain" description="ANTAR" evidence="2">
    <location>
        <begin position="1"/>
        <end position="43"/>
    </location>
</feature>
<evidence type="ECO:0000256" key="1">
    <source>
        <dbReference type="SAM" id="MobiDB-lite"/>
    </source>
</evidence>
<dbReference type="Gene3D" id="1.10.10.10">
    <property type="entry name" value="Winged helix-like DNA-binding domain superfamily/Winged helix DNA-binding domain"/>
    <property type="match status" value="1"/>
</dbReference>
<evidence type="ECO:0000313" key="3">
    <source>
        <dbReference type="EMBL" id="ARF63150.1"/>
    </source>
</evidence>
<dbReference type="GO" id="GO:0003723">
    <property type="term" value="F:RNA binding"/>
    <property type="evidence" value="ECO:0007669"/>
    <property type="project" value="InterPro"/>
</dbReference>
<feature type="region of interest" description="Disordered" evidence="1">
    <location>
        <begin position="43"/>
        <end position="109"/>
    </location>
</feature>
<feature type="compositionally biased region" description="Basic and acidic residues" evidence="1">
    <location>
        <begin position="95"/>
        <end position="109"/>
    </location>
</feature>
<dbReference type="Pfam" id="PF03861">
    <property type="entry name" value="ANTAR"/>
    <property type="match status" value="1"/>
</dbReference>
<dbReference type="Proteomes" id="UP000192445">
    <property type="component" value="Chromosome"/>
</dbReference>
<dbReference type="PROSITE" id="PS50921">
    <property type="entry name" value="ANTAR"/>
    <property type="match status" value="1"/>
</dbReference>
<organism evidence="3 4">
    <name type="scientific">Streptomyces violaceoruber</name>
    <dbReference type="NCBI Taxonomy" id="1935"/>
    <lineage>
        <taxon>Bacteria</taxon>
        <taxon>Bacillati</taxon>
        <taxon>Actinomycetota</taxon>
        <taxon>Actinomycetes</taxon>
        <taxon>Kitasatosporales</taxon>
        <taxon>Streptomycetaceae</taxon>
        <taxon>Streptomyces</taxon>
        <taxon>Streptomyces violaceoruber group</taxon>
    </lineage>
</organism>
<dbReference type="KEGG" id="svu:B1H20_18535"/>
<dbReference type="SMART" id="SM01012">
    <property type="entry name" value="ANTAR"/>
    <property type="match status" value="1"/>
</dbReference>
<evidence type="ECO:0000259" key="2">
    <source>
        <dbReference type="PROSITE" id="PS50921"/>
    </source>
</evidence>
<dbReference type="InterPro" id="IPR005561">
    <property type="entry name" value="ANTAR"/>
</dbReference>
<dbReference type="AlphaFoldDB" id="A0A1V0UDK6"/>
<protein>
    <recommendedName>
        <fullName evidence="2">ANTAR domain-containing protein</fullName>
    </recommendedName>
</protein>
<gene>
    <name evidence="3" type="ORF">B1H20_18535</name>
</gene>
<dbReference type="InterPro" id="IPR036388">
    <property type="entry name" value="WH-like_DNA-bd_sf"/>
</dbReference>
<evidence type="ECO:0000313" key="4">
    <source>
        <dbReference type="Proteomes" id="UP000192445"/>
    </source>
</evidence>
<proteinExistence type="predicted"/>
<dbReference type="EMBL" id="CP020570">
    <property type="protein sequence ID" value="ARF63150.1"/>
    <property type="molecule type" value="Genomic_DNA"/>
</dbReference>
<name>A0A1V0UDK6_STRVN</name>
<accession>A0A1V0UDK6</accession>